<dbReference type="AlphaFoldDB" id="A0A9R1UUU0"/>
<dbReference type="PANTHER" id="PTHR33116">
    <property type="entry name" value="REVERSE TRANSCRIPTASE ZINC-BINDING DOMAIN-CONTAINING PROTEIN-RELATED-RELATED"/>
    <property type="match status" value="1"/>
</dbReference>
<proteinExistence type="predicted"/>
<feature type="domain" description="Reverse transcriptase" evidence="1">
    <location>
        <begin position="10"/>
        <end position="128"/>
    </location>
</feature>
<protein>
    <recommendedName>
        <fullName evidence="1">Reverse transcriptase domain-containing protein</fullName>
    </recommendedName>
</protein>
<name>A0A9R1UUU0_LACSA</name>
<evidence type="ECO:0000313" key="3">
    <source>
        <dbReference type="Proteomes" id="UP000235145"/>
    </source>
</evidence>
<reference evidence="2 3" key="1">
    <citation type="journal article" date="2017" name="Nat. Commun.">
        <title>Genome assembly with in vitro proximity ligation data and whole-genome triplication in lettuce.</title>
        <authorList>
            <person name="Reyes-Chin-Wo S."/>
            <person name="Wang Z."/>
            <person name="Yang X."/>
            <person name="Kozik A."/>
            <person name="Arikit S."/>
            <person name="Song C."/>
            <person name="Xia L."/>
            <person name="Froenicke L."/>
            <person name="Lavelle D.O."/>
            <person name="Truco M.J."/>
            <person name="Xia R."/>
            <person name="Zhu S."/>
            <person name="Xu C."/>
            <person name="Xu H."/>
            <person name="Xu X."/>
            <person name="Cox K."/>
            <person name="Korf I."/>
            <person name="Meyers B.C."/>
            <person name="Michelmore R.W."/>
        </authorList>
    </citation>
    <scope>NUCLEOTIDE SEQUENCE [LARGE SCALE GENOMIC DNA]</scope>
    <source>
        <strain evidence="3">cv. Salinas</strain>
        <tissue evidence="2">Seedlings</tissue>
    </source>
</reference>
<evidence type="ECO:0000259" key="1">
    <source>
        <dbReference type="Pfam" id="PF00078"/>
    </source>
</evidence>
<dbReference type="Pfam" id="PF00078">
    <property type="entry name" value="RVT_1"/>
    <property type="match status" value="1"/>
</dbReference>
<dbReference type="Proteomes" id="UP000235145">
    <property type="component" value="Unassembled WGS sequence"/>
</dbReference>
<dbReference type="EMBL" id="NBSK02000008">
    <property type="protein sequence ID" value="KAJ0194161.1"/>
    <property type="molecule type" value="Genomic_DNA"/>
</dbReference>
<evidence type="ECO:0000313" key="2">
    <source>
        <dbReference type="EMBL" id="KAJ0194161.1"/>
    </source>
</evidence>
<gene>
    <name evidence="2" type="ORF">LSAT_V11C800395240</name>
</gene>
<comment type="caution">
    <text evidence="2">The sequence shown here is derived from an EMBL/GenBank/DDBJ whole genome shotgun (WGS) entry which is preliminary data.</text>
</comment>
<sequence>MRFGNKWRTWIYGCLSSLQALVILNGSSTKEFDISKGVRHGDPLSPFLFIIAMEGLNISHLFYIDDALFIGEWSRSNLKNLARILRCFHVSSGLKVNFFKSKVFVIGALNAETSNWANILGCVASSLPFTYLEVPVGANMNLEKQDSLGIMGKSNGTKGKWWIGVGSIHALNVRLIVKWWWRLKNETMSLWSQVITGIHCLSNKPYDYLSKKTITGVWKTIAGTMKDIQEFGLNLDDIFRQEIKFGENTMFWKDTWMNNEKLKTKYPSLYDLELRKSCSVVSRIVNTGNFWEWKSCPLVEGLSTELDRLK</sequence>
<dbReference type="PANTHER" id="PTHR33116:SF79">
    <property type="entry name" value="REVERSE TRANSCRIPTASE DOMAIN, ZINC FINGER, CCHC-TYPE-RELATED"/>
    <property type="match status" value="1"/>
</dbReference>
<accession>A0A9R1UUU0</accession>
<dbReference type="InterPro" id="IPR000477">
    <property type="entry name" value="RT_dom"/>
</dbReference>
<organism evidence="2 3">
    <name type="scientific">Lactuca sativa</name>
    <name type="common">Garden lettuce</name>
    <dbReference type="NCBI Taxonomy" id="4236"/>
    <lineage>
        <taxon>Eukaryota</taxon>
        <taxon>Viridiplantae</taxon>
        <taxon>Streptophyta</taxon>
        <taxon>Embryophyta</taxon>
        <taxon>Tracheophyta</taxon>
        <taxon>Spermatophyta</taxon>
        <taxon>Magnoliopsida</taxon>
        <taxon>eudicotyledons</taxon>
        <taxon>Gunneridae</taxon>
        <taxon>Pentapetalae</taxon>
        <taxon>asterids</taxon>
        <taxon>campanulids</taxon>
        <taxon>Asterales</taxon>
        <taxon>Asteraceae</taxon>
        <taxon>Cichorioideae</taxon>
        <taxon>Cichorieae</taxon>
        <taxon>Lactucinae</taxon>
        <taxon>Lactuca</taxon>
    </lineage>
</organism>
<keyword evidence="3" id="KW-1185">Reference proteome</keyword>